<organism evidence="1">
    <name type="scientific">bioreactor metagenome</name>
    <dbReference type="NCBI Taxonomy" id="1076179"/>
    <lineage>
        <taxon>unclassified sequences</taxon>
        <taxon>metagenomes</taxon>
        <taxon>ecological metagenomes</taxon>
    </lineage>
</organism>
<sequence length="161" mass="18105">MHGHADQLFGHFHGNLVVTDEEELRSLRHAGHQLGIAFGIGVVQRRIHLVQQTERRGVELENRKHQGDGGQCLFAARQQVNRLVLLARWLCNHLHARVQNLVAGHHQLGLTAAEQLGEHAAEMAVHGLEGARQQGARFGVDLADRVLQRVHRHRQVFGLRI</sequence>
<dbReference type="EMBL" id="VSSQ01020929">
    <property type="protein sequence ID" value="MPM66172.1"/>
    <property type="molecule type" value="Genomic_DNA"/>
</dbReference>
<name>A0A645BLW5_9ZZZZ</name>
<reference evidence="1" key="1">
    <citation type="submission" date="2019-08" db="EMBL/GenBank/DDBJ databases">
        <authorList>
            <person name="Kucharzyk K."/>
            <person name="Murdoch R.W."/>
            <person name="Higgins S."/>
            <person name="Loffler F."/>
        </authorList>
    </citation>
    <scope>NUCLEOTIDE SEQUENCE</scope>
</reference>
<proteinExistence type="predicted"/>
<accession>A0A645BLW5</accession>
<evidence type="ECO:0000313" key="1">
    <source>
        <dbReference type="EMBL" id="MPM66172.1"/>
    </source>
</evidence>
<gene>
    <name evidence="1" type="ORF">SDC9_113079</name>
</gene>
<dbReference type="AlphaFoldDB" id="A0A645BLW5"/>
<protein>
    <submittedName>
        <fullName evidence="1">Uncharacterized protein</fullName>
    </submittedName>
</protein>
<comment type="caution">
    <text evidence="1">The sequence shown here is derived from an EMBL/GenBank/DDBJ whole genome shotgun (WGS) entry which is preliminary data.</text>
</comment>